<dbReference type="Proteomes" id="UP000677228">
    <property type="component" value="Unassembled WGS sequence"/>
</dbReference>
<protein>
    <recommendedName>
        <fullName evidence="6">NHL repeat-containing protein</fullName>
    </recommendedName>
</protein>
<evidence type="ECO:0000256" key="1">
    <source>
        <dbReference type="ARBA" id="ARBA00022737"/>
    </source>
</evidence>
<dbReference type="PANTHER" id="PTHR24104">
    <property type="entry name" value="E3 UBIQUITIN-PROTEIN LIGASE NHLRC1-RELATED"/>
    <property type="match status" value="1"/>
</dbReference>
<dbReference type="Proteomes" id="UP000682733">
    <property type="component" value="Unassembled WGS sequence"/>
</dbReference>
<dbReference type="EMBL" id="CAJOBA010067701">
    <property type="protein sequence ID" value="CAF4373006.1"/>
    <property type="molecule type" value="Genomic_DNA"/>
</dbReference>
<proteinExistence type="predicted"/>
<dbReference type="EMBL" id="CAJNOK010044771">
    <property type="protein sequence ID" value="CAF1576007.1"/>
    <property type="molecule type" value="Genomic_DNA"/>
</dbReference>
<dbReference type="CDD" id="cd05819">
    <property type="entry name" value="NHL"/>
    <property type="match status" value="1"/>
</dbReference>
<name>A0A8S2V9K5_9BILA</name>
<evidence type="ECO:0000313" key="5">
    <source>
        <dbReference type="Proteomes" id="UP000682733"/>
    </source>
</evidence>
<dbReference type="PROSITE" id="PS51125">
    <property type="entry name" value="NHL"/>
    <property type="match status" value="2"/>
</dbReference>
<sequence>MSPCWTFHFRKFLRESPGLFTIPAGVFHKLGSPVGVLPGVSTGDTIKGRITCFYCVYYMFYFGGNGAGSNYSQINGCFGIFIDKNSSIYVSDNGNNRVMKFLSNSSSGILLAGGNGAGNASNQFNLPMGIYVDSSAAIYVADTENHRIQKWTQGSSSGTTVAGGNEMGSNLNQLSFPRNVICDTDGTLYISDTNNHRIMKWTIGASNGSVIAGISGTSGTSKIMLNYPNGIAFDSDRNLYVADSSNHRVQKFLSCTSA</sequence>
<dbReference type="Pfam" id="PF01436">
    <property type="entry name" value="NHL"/>
    <property type="match status" value="2"/>
</dbReference>
<accession>A0A8S2V9K5</accession>
<dbReference type="PANTHER" id="PTHR24104:SF25">
    <property type="entry name" value="PROTEIN LIN-41"/>
    <property type="match status" value="1"/>
</dbReference>
<feature type="repeat" description="NHL" evidence="2">
    <location>
        <begin position="212"/>
        <end position="255"/>
    </location>
</feature>
<feature type="repeat" description="NHL" evidence="2">
    <location>
        <begin position="123"/>
        <end position="154"/>
    </location>
</feature>
<dbReference type="Gene3D" id="2.120.10.30">
    <property type="entry name" value="TolB, C-terminal domain"/>
    <property type="match status" value="2"/>
</dbReference>
<evidence type="ECO:0000313" key="3">
    <source>
        <dbReference type="EMBL" id="CAF1576007.1"/>
    </source>
</evidence>
<dbReference type="InterPro" id="IPR011042">
    <property type="entry name" value="6-blade_b-propeller_TolB-like"/>
</dbReference>
<evidence type="ECO:0008006" key="6">
    <source>
        <dbReference type="Google" id="ProtNLM"/>
    </source>
</evidence>
<dbReference type="SUPFAM" id="SSF101898">
    <property type="entry name" value="NHL repeat"/>
    <property type="match status" value="1"/>
</dbReference>
<dbReference type="InterPro" id="IPR001258">
    <property type="entry name" value="NHL_repeat"/>
</dbReference>
<keyword evidence="1" id="KW-0677">Repeat</keyword>
<reference evidence="4" key="1">
    <citation type="submission" date="2021-02" db="EMBL/GenBank/DDBJ databases">
        <authorList>
            <person name="Nowell W R."/>
        </authorList>
    </citation>
    <scope>NUCLEOTIDE SEQUENCE</scope>
</reference>
<dbReference type="AlphaFoldDB" id="A0A8S2V9K5"/>
<organism evidence="4 5">
    <name type="scientific">Didymodactylos carnosus</name>
    <dbReference type="NCBI Taxonomy" id="1234261"/>
    <lineage>
        <taxon>Eukaryota</taxon>
        <taxon>Metazoa</taxon>
        <taxon>Spiralia</taxon>
        <taxon>Gnathifera</taxon>
        <taxon>Rotifera</taxon>
        <taxon>Eurotatoria</taxon>
        <taxon>Bdelloidea</taxon>
        <taxon>Philodinida</taxon>
        <taxon>Philodinidae</taxon>
        <taxon>Didymodactylos</taxon>
    </lineage>
</organism>
<evidence type="ECO:0000313" key="4">
    <source>
        <dbReference type="EMBL" id="CAF4373006.1"/>
    </source>
</evidence>
<comment type="caution">
    <text evidence="4">The sequence shown here is derived from an EMBL/GenBank/DDBJ whole genome shotgun (WGS) entry which is preliminary data.</text>
</comment>
<gene>
    <name evidence="3" type="ORF">OVA965_LOCUS40667</name>
    <name evidence="4" type="ORF">TMI583_LOCUS42147</name>
</gene>
<dbReference type="InterPro" id="IPR050952">
    <property type="entry name" value="TRIM-NHL_E3_ligases"/>
</dbReference>
<dbReference type="GO" id="GO:0008270">
    <property type="term" value="F:zinc ion binding"/>
    <property type="evidence" value="ECO:0007669"/>
    <property type="project" value="UniProtKB-KW"/>
</dbReference>
<evidence type="ECO:0000256" key="2">
    <source>
        <dbReference type="PROSITE-ProRule" id="PRU00504"/>
    </source>
</evidence>